<evidence type="ECO:0000313" key="1">
    <source>
        <dbReference type="EMBL" id="KAF9647382.1"/>
    </source>
</evidence>
<dbReference type="EMBL" id="MU118035">
    <property type="protein sequence ID" value="KAF9647382.1"/>
    <property type="molecule type" value="Genomic_DNA"/>
</dbReference>
<comment type="caution">
    <text evidence="1">The sequence shown here is derived from an EMBL/GenBank/DDBJ whole genome shotgun (WGS) entry which is preliminary data.</text>
</comment>
<gene>
    <name evidence="1" type="ORF">BDM02DRAFT_3129802</name>
</gene>
<keyword evidence="2" id="KW-1185">Reference proteome</keyword>
<evidence type="ECO:0000313" key="2">
    <source>
        <dbReference type="Proteomes" id="UP000886501"/>
    </source>
</evidence>
<reference evidence="1" key="2">
    <citation type="journal article" date="2020" name="Nat. Commun.">
        <title>Large-scale genome sequencing of mycorrhizal fungi provides insights into the early evolution of symbiotic traits.</title>
        <authorList>
            <person name="Miyauchi S."/>
            <person name="Kiss E."/>
            <person name="Kuo A."/>
            <person name="Drula E."/>
            <person name="Kohler A."/>
            <person name="Sanchez-Garcia M."/>
            <person name="Morin E."/>
            <person name="Andreopoulos B."/>
            <person name="Barry K.W."/>
            <person name="Bonito G."/>
            <person name="Buee M."/>
            <person name="Carver A."/>
            <person name="Chen C."/>
            <person name="Cichocki N."/>
            <person name="Clum A."/>
            <person name="Culley D."/>
            <person name="Crous P.W."/>
            <person name="Fauchery L."/>
            <person name="Girlanda M."/>
            <person name="Hayes R.D."/>
            <person name="Keri Z."/>
            <person name="LaButti K."/>
            <person name="Lipzen A."/>
            <person name="Lombard V."/>
            <person name="Magnuson J."/>
            <person name="Maillard F."/>
            <person name="Murat C."/>
            <person name="Nolan M."/>
            <person name="Ohm R.A."/>
            <person name="Pangilinan J."/>
            <person name="Pereira M.F."/>
            <person name="Perotto S."/>
            <person name="Peter M."/>
            <person name="Pfister S."/>
            <person name="Riley R."/>
            <person name="Sitrit Y."/>
            <person name="Stielow J.B."/>
            <person name="Szollosi G."/>
            <person name="Zifcakova L."/>
            <person name="Stursova M."/>
            <person name="Spatafora J.W."/>
            <person name="Tedersoo L."/>
            <person name="Vaario L.M."/>
            <person name="Yamada A."/>
            <person name="Yan M."/>
            <person name="Wang P."/>
            <person name="Xu J."/>
            <person name="Bruns T."/>
            <person name="Baldrian P."/>
            <person name="Vilgalys R."/>
            <person name="Dunand C."/>
            <person name="Henrissat B."/>
            <person name="Grigoriev I.V."/>
            <person name="Hibbett D."/>
            <person name="Nagy L.G."/>
            <person name="Martin F.M."/>
        </authorList>
    </citation>
    <scope>NUCLEOTIDE SEQUENCE</scope>
    <source>
        <strain evidence="1">P2</strain>
    </source>
</reference>
<sequence length="578" mass="63650">MFAVCDWSNLLAAGIMIGKPLNPMTTNHDIESILSTSDTFYTTPEIPFTTPVEDITQAVIDYRESGIPSCSDVLVNAHSTGDAHNATGPILSCPLEWVTWLQESFIVPSCLVPYGGNNLLPDGTQSILLRLFGPEHDALFQDDLCSTFTHNLLCVGGTDVGKHWFMTAAEDWPEVTEHLSPFNIYFYTQRKGDLVILPPRRICAKIRYHPHQILCSIVLKLYEELVNLKRSQPNNLSLLLAKSGILKWGFSLLDEVINSSYCSQDKLLPVVEPTLPPPPCSFCGGELFQTVFCCTDSCVRDGVTSSSVDCKILICNYCFIDGRACRCGSMAPYRIQPLDGLIELRMNIANLLGASDENDSAWSDLDPQRCGMFNVAKALCEIRAKSTQSVERSCSIQPAPSHHVSKFSVINCLHCHANRCYKHILSTYHVHSTQALKADLADATSTLWHNLHKEMKDTYATKYPQLRVAIRNGSCYPLGHRLAYYASNYAPTTPLNQAVSLGFYDTPDNTVAQGVSLRHSRSRSTSVASLAGVETGVPRQLHQRGSGVQSSSTVVEGSNSQKQRLSPPEEGAVASKRA</sequence>
<dbReference type="Proteomes" id="UP000886501">
    <property type="component" value="Unassembled WGS sequence"/>
</dbReference>
<reference evidence="1" key="1">
    <citation type="submission" date="2019-10" db="EMBL/GenBank/DDBJ databases">
        <authorList>
            <consortium name="DOE Joint Genome Institute"/>
            <person name="Kuo A."/>
            <person name="Miyauchi S."/>
            <person name="Kiss E."/>
            <person name="Drula E."/>
            <person name="Kohler A."/>
            <person name="Sanchez-Garcia M."/>
            <person name="Andreopoulos B."/>
            <person name="Barry K.W."/>
            <person name="Bonito G."/>
            <person name="Buee M."/>
            <person name="Carver A."/>
            <person name="Chen C."/>
            <person name="Cichocki N."/>
            <person name="Clum A."/>
            <person name="Culley D."/>
            <person name="Crous P.W."/>
            <person name="Fauchery L."/>
            <person name="Girlanda M."/>
            <person name="Hayes R."/>
            <person name="Keri Z."/>
            <person name="Labutti K."/>
            <person name="Lipzen A."/>
            <person name="Lombard V."/>
            <person name="Magnuson J."/>
            <person name="Maillard F."/>
            <person name="Morin E."/>
            <person name="Murat C."/>
            <person name="Nolan M."/>
            <person name="Ohm R."/>
            <person name="Pangilinan J."/>
            <person name="Pereira M."/>
            <person name="Perotto S."/>
            <person name="Peter M."/>
            <person name="Riley R."/>
            <person name="Sitrit Y."/>
            <person name="Stielow B."/>
            <person name="Szollosi G."/>
            <person name="Zifcakova L."/>
            <person name="Stursova M."/>
            <person name="Spatafora J.W."/>
            <person name="Tedersoo L."/>
            <person name="Vaario L.-M."/>
            <person name="Yamada A."/>
            <person name="Yan M."/>
            <person name="Wang P."/>
            <person name="Xu J."/>
            <person name="Bruns T."/>
            <person name="Baldrian P."/>
            <person name="Vilgalys R."/>
            <person name="Henrissat B."/>
            <person name="Grigoriev I.V."/>
            <person name="Hibbett D."/>
            <person name="Nagy L.G."/>
            <person name="Martin F.M."/>
        </authorList>
    </citation>
    <scope>NUCLEOTIDE SEQUENCE</scope>
    <source>
        <strain evidence="1">P2</strain>
    </source>
</reference>
<accession>A0ACB6ZCT9</accession>
<name>A0ACB6ZCT9_THEGA</name>
<organism evidence="1 2">
    <name type="scientific">Thelephora ganbajun</name>
    <name type="common">Ganba fungus</name>
    <dbReference type="NCBI Taxonomy" id="370292"/>
    <lineage>
        <taxon>Eukaryota</taxon>
        <taxon>Fungi</taxon>
        <taxon>Dikarya</taxon>
        <taxon>Basidiomycota</taxon>
        <taxon>Agaricomycotina</taxon>
        <taxon>Agaricomycetes</taxon>
        <taxon>Thelephorales</taxon>
        <taxon>Thelephoraceae</taxon>
        <taxon>Thelephora</taxon>
    </lineage>
</organism>
<proteinExistence type="predicted"/>
<protein>
    <submittedName>
        <fullName evidence="1">Uncharacterized protein</fullName>
    </submittedName>
</protein>